<gene>
    <name evidence="5" type="ORF">Q9312_05865</name>
</gene>
<dbReference type="NCBIfam" id="TIGR00254">
    <property type="entry name" value="GGDEF"/>
    <property type="match status" value="1"/>
</dbReference>
<evidence type="ECO:0000313" key="5">
    <source>
        <dbReference type="EMBL" id="WMS88438.1"/>
    </source>
</evidence>
<feature type="transmembrane region" description="Helical" evidence="3">
    <location>
        <begin position="7"/>
        <end position="29"/>
    </location>
</feature>
<keyword evidence="5" id="KW-0808">Transferase</keyword>
<keyword evidence="3" id="KW-0812">Transmembrane</keyword>
<dbReference type="InterPro" id="IPR050469">
    <property type="entry name" value="Diguanylate_Cyclase"/>
</dbReference>
<dbReference type="EC" id="2.7.7.65" evidence="1"/>
<dbReference type="Gene3D" id="3.30.70.270">
    <property type="match status" value="1"/>
</dbReference>
<dbReference type="AlphaFoldDB" id="A0AA51RVX7"/>
<reference evidence="5 6" key="1">
    <citation type="submission" date="2023-08" db="EMBL/GenBank/DDBJ databases">
        <title>Pleionea litopenaei sp. nov., isolated from stomach of juvenile Litopenaeus vannamei.</title>
        <authorList>
            <person name="Rho A.M."/>
            <person name="Hwang C.Y."/>
        </authorList>
    </citation>
    <scope>NUCLEOTIDE SEQUENCE [LARGE SCALE GENOMIC DNA]</scope>
    <source>
        <strain evidence="5 6">HL-JVS1</strain>
    </source>
</reference>
<evidence type="ECO:0000256" key="2">
    <source>
        <dbReference type="ARBA" id="ARBA00034247"/>
    </source>
</evidence>
<dbReference type="CDD" id="cd01949">
    <property type="entry name" value="GGDEF"/>
    <property type="match status" value="1"/>
</dbReference>
<sequence length="302" mass="34449">MFSFSRYFLKSLVIVVISISILVAIEAGTLKTMSEIKWLDVLGEGGIFLMTLSWLVAILVSRPAGTVTNYLVLGLLAFLTSSLFDLCDEFVRVSSSNFLSWFESLPAPVGLLLLSYGLYHWHREQMSINEVLRKREYGVREYSAIDPITGLYRGVYMHDFIKHQLEQRQCDFCLAALDLNDFGTFNQHNGYIDGDRFLRNIAELILMNSRLNDLVCRYAGDRFIIYLPSISIEDAEAQLQQIEAAIANLSFKSQQQQTVKQQTVSCVLVQCSDSDTVESLFFNITERFERLKTASQRELRIA</sequence>
<feature type="domain" description="GGDEF" evidence="4">
    <location>
        <begin position="170"/>
        <end position="302"/>
    </location>
</feature>
<proteinExistence type="predicted"/>
<dbReference type="Proteomes" id="UP001239782">
    <property type="component" value="Chromosome"/>
</dbReference>
<dbReference type="PANTHER" id="PTHR45138">
    <property type="entry name" value="REGULATORY COMPONENTS OF SENSORY TRANSDUCTION SYSTEM"/>
    <property type="match status" value="1"/>
</dbReference>
<keyword evidence="6" id="KW-1185">Reference proteome</keyword>
<name>A0AA51RVX7_9GAMM</name>
<dbReference type="GO" id="GO:0052621">
    <property type="term" value="F:diguanylate cyclase activity"/>
    <property type="evidence" value="ECO:0007669"/>
    <property type="project" value="UniProtKB-EC"/>
</dbReference>
<evidence type="ECO:0000313" key="6">
    <source>
        <dbReference type="Proteomes" id="UP001239782"/>
    </source>
</evidence>
<evidence type="ECO:0000256" key="1">
    <source>
        <dbReference type="ARBA" id="ARBA00012528"/>
    </source>
</evidence>
<dbReference type="SMART" id="SM00267">
    <property type="entry name" value="GGDEF"/>
    <property type="match status" value="1"/>
</dbReference>
<comment type="catalytic activity">
    <reaction evidence="2">
        <text>2 GTP = 3',3'-c-di-GMP + 2 diphosphate</text>
        <dbReference type="Rhea" id="RHEA:24898"/>
        <dbReference type="ChEBI" id="CHEBI:33019"/>
        <dbReference type="ChEBI" id="CHEBI:37565"/>
        <dbReference type="ChEBI" id="CHEBI:58805"/>
        <dbReference type="EC" id="2.7.7.65"/>
    </reaction>
</comment>
<organism evidence="5 6">
    <name type="scientific">Pleionea litopenaei</name>
    <dbReference type="NCBI Taxonomy" id="3070815"/>
    <lineage>
        <taxon>Bacteria</taxon>
        <taxon>Pseudomonadati</taxon>
        <taxon>Pseudomonadota</taxon>
        <taxon>Gammaproteobacteria</taxon>
        <taxon>Oceanospirillales</taxon>
        <taxon>Pleioneaceae</taxon>
        <taxon>Pleionea</taxon>
    </lineage>
</organism>
<dbReference type="InterPro" id="IPR043128">
    <property type="entry name" value="Rev_trsase/Diguanyl_cyclase"/>
</dbReference>
<accession>A0AA51RVX7</accession>
<dbReference type="SUPFAM" id="SSF55073">
    <property type="entry name" value="Nucleotide cyclase"/>
    <property type="match status" value="1"/>
</dbReference>
<dbReference type="InterPro" id="IPR029787">
    <property type="entry name" value="Nucleotide_cyclase"/>
</dbReference>
<dbReference type="Pfam" id="PF00990">
    <property type="entry name" value="GGDEF"/>
    <property type="match status" value="1"/>
</dbReference>
<dbReference type="PANTHER" id="PTHR45138:SF9">
    <property type="entry name" value="DIGUANYLATE CYCLASE DGCM-RELATED"/>
    <property type="match status" value="1"/>
</dbReference>
<dbReference type="PROSITE" id="PS50887">
    <property type="entry name" value="GGDEF"/>
    <property type="match status" value="1"/>
</dbReference>
<evidence type="ECO:0000256" key="3">
    <source>
        <dbReference type="SAM" id="Phobius"/>
    </source>
</evidence>
<protein>
    <recommendedName>
        <fullName evidence="1">diguanylate cyclase</fullName>
        <ecNumber evidence="1">2.7.7.65</ecNumber>
    </recommendedName>
</protein>
<keyword evidence="3" id="KW-0472">Membrane</keyword>
<feature type="transmembrane region" description="Helical" evidence="3">
    <location>
        <begin position="98"/>
        <end position="119"/>
    </location>
</feature>
<evidence type="ECO:0000259" key="4">
    <source>
        <dbReference type="PROSITE" id="PS50887"/>
    </source>
</evidence>
<dbReference type="InterPro" id="IPR000160">
    <property type="entry name" value="GGDEF_dom"/>
</dbReference>
<dbReference type="RefSeq" id="WP_309203652.1">
    <property type="nucleotide sequence ID" value="NZ_CP133548.1"/>
</dbReference>
<feature type="transmembrane region" description="Helical" evidence="3">
    <location>
        <begin position="67"/>
        <end position="86"/>
    </location>
</feature>
<feature type="transmembrane region" description="Helical" evidence="3">
    <location>
        <begin position="41"/>
        <end position="60"/>
    </location>
</feature>
<keyword evidence="5" id="KW-0548">Nucleotidyltransferase</keyword>
<dbReference type="EMBL" id="CP133548">
    <property type="protein sequence ID" value="WMS88438.1"/>
    <property type="molecule type" value="Genomic_DNA"/>
</dbReference>
<dbReference type="KEGG" id="plei:Q9312_05865"/>
<keyword evidence="3" id="KW-1133">Transmembrane helix</keyword>